<dbReference type="AlphaFoldDB" id="A0A2N6D047"/>
<dbReference type="RefSeq" id="WP_273437611.1">
    <property type="nucleotide sequence ID" value="NZ_PKUN01000002.1"/>
</dbReference>
<dbReference type="Pfam" id="PF04230">
    <property type="entry name" value="PS_pyruv_trans"/>
    <property type="match status" value="1"/>
</dbReference>
<evidence type="ECO:0000313" key="3">
    <source>
        <dbReference type="Proteomes" id="UP000235015"/>
    </source>
</evidence>
<dbReference type="EMBL" id="PKUN01000002">
    <property type="protein sequence ID" value="PLX63038.1"/>
    <property type="molecule type" value="Genomic_DNA"/>
</dbReference>
<gene>
    <name evidence="2" type="ORF">C0630_02420</name>
</gene>
<organism evidence="2 3">
    <name type="scientific">Sedimenticola selenatireducens</name>
    <dbReference type="NCBI Taxonomy" id="191960"/>
    <lineage>
        <taxon>Bacteria</taxon>
        <taxon>Pseudomonadati</taxon>
        <taxon>Pseudomonadota</taxon>
        <taxon>Gammaproteobacteria</taxon>
        <taxon>Chromatiales</taxon>
        <taxon>Sedimenticolaceae</taxon>
        <taxon>Sedimenticola</taxon>
    </lineage>
</organism>
<proteinExistence type="predicted"/>
<dbReference type="PANTHER" id="PTHR36836">
    <property type="entry name" value="COLANIC ACID BIOSYNTHESIS PROTEIN WCAK"/>
    <property type="match status" value="1"/>
</dbReference>
<evidence type="ECO:0000259" key="1">
    <source>
        <dbReference type="Pfam" id="PF04230"/>
    </source>
</evidence>
<dbReference type="Proteomes" id="UP000235015">
    <property type="component" value="Unassembled WGS sequence"/>
</dbReference>
<dbReference type="PANTHER" id="PTHR36836:SF1">
    <property type="entry name" value="COLANIC ACID BIOSYNTHESIS PROTEIN WCAK"/>
    <property type="match status" value="1"/>
</dbReference>
<reference evidence="2 3" key="1">
    <citation type="submission" date="2017-11" db="EMBL/GenBank/DDBJ databases">
        <title>Genome-resolved metagenomics identifies genetic mobility, metabolic interactions, and unexpected diversity in perchlorate-reducing communities.</title>
        <authorList>
            <person name="Barnum T.P."/>
            <person name="Figueroa I.A."/>
            <person name="Carlstrom C.I."/>
            <person name="Lucas L.N."/>
            <person name="Engelbrektson A.L."/>
            <person name="Coates J.D."/>
        </authorList>
    </citation>
    <scope>NUCLEOTIDE SEQUENCE [LARGE SCALE GENOMIC DNA]</scope>
    <source>
        <strain evidence="2">BM301</strain>
    </source>
</reference>
<dbReference type="InterPro" id="IPR007345">
    <property type="entry name" value="Polysacch_pyruvyl_Trfase"/>
</dbReference>
<accession>A0A2N6D047</accession>
<protein>
    <recommendedName>
        <fullName evidence="1">Polysaccharide pyruvyl transferase domain-containing protein</fullName>
    </recommendedName>
</protein>
<evidence type="ECO:0000313" key="2">
    <source>
        <dbReference type="EMBL" id="PLX63038.1"/>
    </source>
</evidence>
<comment type="caution">
    <text evidence="2">The sequence shown here is derived from an EMBL/GenBank/DDBJ whole genome shotgun (WGS) entry which is preliminary data.</text>
</comment>
<sequence>MKNRRLKIIVIGYYGKLNAGDDLLQQSICHIFQEHDLLFTSWFPGTDFLNTADLIVVGGGSIWPGNPFFENGKKIAKQLKKPLIILGISTKNSNPDVLEQTLPLIEKSLYFHVRDSDSKKILGDDERITVGPDLYWWSPHETPVNTKSEFNNCISLNLRSWKEMEWSPDLIITATKKFANSVLPYPLYFGSLVHENQGDLQDVTLLESSGIEHVPRSFTVRNLEKSSITIAMRFHALLISMRSGQPIIGFDYHKKITSLFREINRSELCVPLNDHASLENALQLTINGYAEYKERIMEVSDRHLHSAQTNRNELEAIVRALKPSGEPGFTRYKRLFKRFLA</sequence>
<feature type="domain" description="Polysaccharide pyruvyl transferase" evidence="1">
    <location>
        <begin position="18"/>
        <end position="253"/>
    </location>
</feature>
<name>A0A2N6D047_9GAMM</name>